<sequence length="386" mass="42614">MDRNMGEWEQNSLINVLLQGRESAKQLQIQLNLRTSSSSHDQTRGIMLVQKIITSYEKALSMLNFCGSSSSTQEPQLPAGPVTESPTSLTGSPLSEDSDRDVKDPQEDVSKKSRKTFPRWTHKVRVNPGAGLEGPLDDGCSWRKYGQKDILGAKYPRGYYRCTYRNGQGCLATKQVQRSDEDPTIFEITYRGNHTCAQASNAILPPPTQPETKEPDTAAIEPQQHNYYQTTPQQQPEDALLNLRKGLKIVTEDLDVKPQQQSSIPPFHFPSPSPSPSVVIHPNFTGNFSPSFVSPQASEANNYTFSTSPPSGMNNFQGNQNFQSSSQDSEVNEIISGAAAAAATSATNPPTVDLDFPFGNIEFDPNFTFDNLGFFSSFHHSEKNSK</sequence>
<dbReference type="GO" id="GO:0010150">
    <property type="term" value="P:leaf senescence"/>
    <property type="evidence" value="ECO:0007669"/>
    <property type="project" value="UniProtKB-ARBA"/>
</dbReference>
<dbReference type="InterPro" id="IPR036576">
    <property type="entry name" value="WRKY_dom_sf"/>
</dbReference>
<dbReference type="GO" id="GO:0042542">
    <property type="term" value="P:response to hydrogen peroxide"/>
    <property type="evidence" value="ECO:0007669"/>
    <property type="project" value="UniProtKB-ARBA"/>
</dbReference>
<evidence type="ECO:0000256" key="3">
    <source>
        <dbReference type="ARBA" id="ARBA00023125"/>
    </source>
</evidence>
<evidence type="ECO:0000256" key="5">
    <source>
        <dbReference type="ARBA" id="ARBA00023242"/>
    </source>
</evidence>
<keyword evidence="10" id="KW-1185">Reference proteome</keyword>
<accession>A0AAP0LVE1</accession>
<comment type="subcellular location">
    <subcellularLocation>
        <location evidence="1">Nucleus</location>
    </subcellularLocation>
</comment>
<feature type="region of interest" description="Disordered" evidence="7">
    <location>
        <begin position="70"/>
        <end position="116"/>
    </location>
</feature>
<keyword evidence="5" id="KW-0539">Nucleus</keyword>
<reference evidence="9 10" key="1">
    <citation type="submission" date="2024-05" db="EMBL/GenBank/DDBJ databases">
        <title>Haplotype-resolved chromosome-level genome assembly of Huyou (Citrus changshanensis).</title>
        <authorList>
            <person name="Miao C."/>
            <person name="Chen W."/>
            <person name="Wu Y."/>
            <person name="Wang L."/>
            <person name="Zhao S."/>
            <person name="Grierson D."/>
            <person name="Xu C."/>
            <person name="Chen K."/>
        </authorList>
    </citation>
    <scope>NUCLEOTIDE SEQUENCE [LARGE SCALE GENOMIC DNA]</scope>
    <source>
        <strain evidence="9">01-14</strain>
        <tissue evidence="9">Leaf</tissue>
    </source>
</reference>
<gene>
    <name evidence="9" type="ORF">WN944_025061</name>
</gene>
<dbReference type="InterPro" id="IPR044810">
    <property type="entry name" value="WRKY_plant"/>
</dbReference>
<evidence type="ECO:0000256" key="6">
    <source>
        <dbReference type="ARBA" id="ARBA00060850"/>
    </source>
</evidence>
<feature type="domain" description="WRKY" evidence="8">
    <location>
        <begin position="131"/>
        <end position="194"/>
    </location>
</feature>
<dbReference type="Pfam" id="PF03106">
    <property type="entry name" value="WRKY"/>
    <property type="match status" value="1"/>
</dbReference>
<keyword evidence="3" id="KW-0238">DNA-binding</keyword>
<evidence type="ECO:0000256" key="7">
    <source>
        <dbReference type="SAM" id="MobiDB-lite"/>
    </source>
</evidence>
<dbReference type="GO" id="GO:0010193">
    <property type="term" value="P:response to ozone"/>
    <property type="evidence" value="ECO:0007669"/>
    <property type="project" value="UniProtKB-ARBA"/>
</dbReference>
<proteinExistence type="inferred from homology"/>
<dbReference type="PANTHER" id="PTHR32096">
    <property type="entry name" value="WRKY TRANSCRIPTION FACTOR 30-RELATED-RELATED"/>
    <property type="match status" value="1"/>
</dbReference>
<dbReference type="GO" id="GO:0009751">
    <property type="term" value="P:response to salicylic acid"/>
    <property type="evidence" value="ECO:0007669"/>
    <property type="project" value="UniProtKB-ARBA"/>
</dbReference>
<dbReference type="GO" id="GO:0003700">
    <property type="term" value="F:DNA-binding transcription factor activity"/>
    <property type="evidence" value="ECO:0007669"/>
    <property type="project" value="InterPro"/>
</dbReference>
<dbReference type="GO" id="GO:0005634">
    <property type="term" value="C:nucleus"/>
    <property type="evidence" value="ECO:0007669"/>
    <property type="project" value="UniProtKB-SubCell"/>
</dbReference>
<evidence type="ECO:0000259" key="8">
    <source>
        <dbReference type="PROSITE" id="PS50811"/>
    </source>
</evidence>
<dbReference type="AlphaFoldDB" id="A0AAP0LVE1"/>
<dbReference type="InterPro" id="IPR003657">
    <property type="entry name" value="WRKY_dom"/>
</dbReference>
<evidence type="ECO:0000313" key="10">
    <source>
        <dbReference type="Proteomes" id="UP001428341"/>
    </source>
</evidence>
<dbReference type="Proteomes" id="UP001428341">
    <property type="component" value="Unassembled WGS sequence"/>
</dbReference>
<keyword evidence="2" id="KW-0805">Transcription regulation</keyword>
<dbReference type="Gene3D" id="2.20.25.80">
    <property type="entry name" value="WRKY domain"/>
    <property type="match status" value="1"/>
</dbReference>
<dbReference type="GO" id="GO:0000976">
    <property type="term" value="F:transcription cis-regulatory region binding"/>
    <property type="evidence" value="ECO:0007669"/>
    <property type="project" value="TreeGrafter"/>
</dbReference>
<comment type="similarity">
    <text evidence="6">Belongs to the WRKY group III family.</text>
</comment>
<keyword evidence="4" id="KW-0804">Transcription</keyword>
<comment type="caution">
    <text evidence="9">The sequence shown here is derived from an EMBL/GenBank/DDBJ whole genome shotgun (WGS) entry which is preliminary data.</text>
</comment>
<feature type="compositionally biased region" description="Polar residues" evidence="7">
    <location>
        <begin position="84"/>
        <end position="95"/>
    </location>
</feature>
<organism evidence="9 10">
    <name type="scientific">Citrus x changshan-huyou</name>
    <dbReference type="NCBI Taxonomy" id="2935761"/>
    <lineage>
        <taxon>Eukaryota</taxon>
        <taxon>Viridiplantae</taxon>
        <taxon>Streptophyta</taxon>
        <taxon>Embryophyta</taxon>
        <taxon>Tracheophyta</taxon>
        <taxon>Spermatophyta</taxon>
        <taxon>Magnoliopsida</taxon>
        <taxon>eudicotyledons</taxon>
        <taxon>Gunneridae</taxon>
        <taxon>Pentapetalae</taxon>
        <taxon>rosids</taxon>
        <taxon>malvids</taxon>
        <taxon>Sapindales</taxon>
        <taxon>Rutaceae</taxon>
        <taxon>Aurantioideae</taxon>
        <taxon>Citrus</taxon>
    </lineage>
</organism>
<evidence type="ECO:0000256" key="4">
    <source>
        <dbReference type="ARBA" id="ARBA00023163"/>
    </source>
</evidence>
<dbReference type="EMBL" id="JBCGBO010000024">
    <property type="protein sequence ID" value="KAK9181920.1"/>
    <property type="molecule type" value="Genomic_DNA"/>
</dbReference>
<dbReference type="SUPFAM" id="SSF118290">
    <property type="entry name" value="WRKY DNA-binding domain"/>
    <property type="match status" value="1"/>
</dbReference>
<dbReference type="PANTHER" id="PTHR32096:SF115">
    <property type="entry name" value="WRKY TRANSCRIPTION FACTOR 30-RELATED"/>
    <property type="match status" value="1"/>
</dbReference>
<dbReference type="SMART" id="SM00774">
    <property type="entry name" value="WRKY"/>
    <property type="match status" value="1"/>
</dbReference>
<evidence type="ECO:0000256" key="2">
    <source>
        <dbReference type="ARBA" id="ARBA00023015"/>
    </source>
</evidence>
<evidence type="ECO:0000256" key="1">
    <source>
        <dbReference type="ARBA" id="ARBA00004123"/>
    </source>
</evidence>
<evidence type="ECO:0000313" key="9">
    <source>
        <dbReference type="EMBL" id="KAK9181920.1"/>
    </source>
</evidence>
<dbReference type="PROSITE" id="PS50811">
    <property type="entry name" value="WRKY"/>
    <property type="match status" value="1"/>
</dbReference>
<protein>
    <recommendedName>
        <fullName evidence="8">WRKY domain-containing protein</fullName>
    </recommendedName>
</protein>
<feature type="compositionally biased region" description="Basic and acidic residues" evidence="7">
    <location>
        <begin position="100"/>
        <end position="111"/>
    </location>
</feature>
<name>A0AAP0LVE1_9ROSI</name>
<dbReference type="FunFam" id="2.20.25.80:FF:000009">
    <property type="entry name" value="WRKY transcription factor 53"/>
    <property type="match status" value="1"/>
</dbReference>